<evidence type="ECO:0000313" key="5">
    <source>
        <dbReference type="Proteomes" id="UP001165590"/>
    </source>
</evidence>
<comment type="caution">
    <text evidence="4">The sequence shown here is derived from an EMBL/GenBank/DDBJ whole genome shotgun (WGS) entry which is preliminary data.</text>
</comment>
<dbReference type="EC" id="2.3.1.-" evidence="4"/>
<dbReference type="PROSITE" id="PS51186">
    <property type="entry name" value="GNAT"/>
    <property type="match status" value="1"/>
</dbReference>
<dbReference type="PANTHER" id="PTHR43877">
    <property type="entry name" value="AMINOALKYLPHOSPHONATE N-ACETYLTRANSFERASE-RELATED-RELATED"/>
    <property type="match status" value="1"/>
</dbReference>
<dbReference type="InterPro" id="IPR016181">
    <property type="entry name" value="Acyl_CoA_acyltransferase"/>
</dbReference>
<keyword evidence="5" id="KW-1185">Reference proteome</keyword>
<protein>
    <submittedName>
        <fullName evidence="4">GNAT family N-acetyltransferase</fullName>
        <ecNumber evidence="4">2.3.1.-</ecNumber>
    </submittedName>
</protein>
<dbReference type="GO" id="GO:0016746">
    <property type="term" value="F:acyltransferase activity"/>
    <property type="evidence" value="ECO:0007669"/>
    <property type="project" value="UniProtKB-KW"/>
</dbReference>
<evidence type="ECO:0000256" key="1">
    <source>
        <dbReference type="ARBA" id="ARBA00022679"/>
    </source>
</evidence>
<dbReference type="Pfam" id="PF00583">
    <property type="entry name" value="Acetyltransf_1"/>
    <property type="match status" value="1"/>
</dbReference>
<dbReference type="RefSeq" id="WP_267030479.1">
    <property type="nucleotide sequence ID" value="NZ_JAIFZO010000002.1"/>
</dbReference>
<evidence type="ECO:0000313" key="4">
    <source>
        <dbReference type="EMBL" id="MCX4238159.1"/>
    </source>
</evidence>
<proteinExistence type="predicted"/>
<evidence type="ECO:0000256" key="2">
    <source>
        <dbReference type="ARBA" id="ARBA00023315"/>
    </source>
</evidence>
<dbReference type="InterPro" id="IPR050832">
    <property type="entry name" value="Bact_Acetyltransf"/>
</dbReference>
<feature type="domain" description="N-acetyltransferase" evidence="3">
    <location>
        <begin position="14"/>
        <end position="158"/>
    </location>
</feature>
<organism evidence="4 5">
    <name type="scientific">Streptomyces ortus</name>
    <dbReference type="NCBI Taxonomy" id="2867268"/>
    <lineage>
        <taxon>Bacteria</taxon>
        <taxon>Bacillati</taxon>
        <taxon>Actinomycetota</taxon>
        <taxon>Actinomycetes</taxon>
        <taxon>Kitasatosporales</taxon>
        <taxon>Streptomycetaceae</taxon>
        <taxon>Streptomyces</taxon>
    </lineage>
</organism>
<dbReference type="Gene3D" id="3.40.630.30">
    <property type="match status" value="1"/>
</dbReference>
<sequence length="158" mass="17492">MLFSPFDAKHASLVAGWPVTAAEALMWCGLREFPVTERTVTAWQREQDVTAYVLLAHEQPVAYGELWPDAEEDEVELARIIVAPGARGRGLGRRLVRDLLAEARRTGLSESCMRVHPHNTAALRCYRGAGFEPVDATSAAAWNAGQPVDYTWLRHGHA</sequence>
<name>A0ABT3VGW0_9ACTN</name>
<keyword evidence="2 4" id="KW-0012">Acyltransferase</keyword>
<keyword evidence="1 4" id="KW-0808">Transferase</keyword>
<reference evidence="4" key="1">
    <citation type="journal article" date="2022" name="bioRxiv">
        <title>Discovery and biosynthetic assessment of Streptomyces ortus sp nov. isolated from a deep-sea sponge.</title>
        <authorList>
            <person name="Williams S.E."/>
        </authorList>
    </citation>
    <scope>NUCLEOTIDE SEQUENCE</scope>
    <source>
        <strain evidence="4">A15ISP2-DRY2</strain>
    </source>
</reference>
<accession>A0ABT3VGW0</accession>
<dbReference type="SUPFAM" id="SSF55729">
    <property type="entry name" value="Acyl-CoA N-acyltransferases (Nat)"/>
    <property type="match status" value="1"/>
</dbReference>
<gene>
    <name evidence="4" type="ORF">K3769_36395</name>
</gene>
<dbReference type="Proteomes" id="UP001165590">
    <property type="component" value="Unassembled WGS sequence"/>
</dbReference>
<dbReference type="InterPro" id="IPR000182">
    <property type="entry name" value="GNAT_dom"/>
</dbReference>
<evidence type="ECO:0000259" key="3">
    <source>
        <dbReference type="PROSITE" id="PS51186"/>
    </source>
</evidence>
<dbReference type="EMBL" id="JAIFZO010000002">
    <property type="protein sequence ID" value="MCX4238159.1"/>
    <property type="molecule type" value="Genomic_DNA"/>
</dbReference>